<sequence length="342" mass="37344">MDPSLKTLVRHRAHAISAATADLFPLKLGHLVEAVAFAYGFGSHAAFLASKPPIHEAKFDQARFVAKLATLTNYLTAAAVGAVLDGYALKVKVAKRKVQFVSHLEYDVAVDLSGAGLANQPHVNFILPEHGKAVPEAFRVDSAASHRSLDEPVIRSKRDERLLSARLIEGHWEGGMYVYAAEHQQDDRNCIGWVKASLARAVLSALAPVRCDVFRPSSYDEGCWRVRLAVSPAVREFWSGDSAAFDVPALTHHRFQPEQGYWSDIKANGTWVGRLVEGVWLADLYPNGQAGLANLLTATQVQSALFESMYALLEKQGFYRERMLASEGRGAAAVAIAGDTHP</sequence>
<dbReference type="EMBL" id="FKBS01000025">
    <property type="protein sequence ID" value="SAI46933.1"/>
    <property type="molecule type" value="Genomic_DNA"/>
</dbReference>
<evidence type="ECO:0000313" key="2">
    <source>
        <dbReference type="Proteomes" id="UP000077037"/>
    </source>
</evidence>
<reference evidence="1 2" key="1">
    <citation type="submission" date="2016-03" db="EMBL/GenBank/DDBJ databases">
        <authorList>
            <consortium name="Pathogen Informatics"/>
        </authorList>
    </citation>
    <scope>NUCLEOTIDE SEQUENCE [LARGE SCALE GENOMIC DNA]</scope>
    <source>
        <strain evidence="1 2">NCTC13364</strain>
    </source>
</reference>
<name>A0A157QM01_9BORD</name>
<dbReference type="OrthoDB" id="6627271at2"/>
<proteinExistence type="predicted"/>
<accession>A0A157QM01</accession>
<dbReference type="RefSeq" id="WP_066416849.1">
    <property type="nucleotide sequence ID" value="NZ_FKBS01000025.1"/>
</dbReference>
<dbReference type="Proteomes" id="UP000077037">
    <property type="component" value="Unassembled WGS sequence"/>
</dbReference>
<evidence type="ECO:0000313" key="1">
    <source>
        <dbReference type="EMBL" id="SAI46933.1"/>
    </source>
</evidence>
<dbReference type="AlphaFoldDB" id="A0A157QM01"/>
<protein>
    <submittedName>
        <fullName evidence="1">Uncharacterized protein</fullName>
    </submittedName>
</protein>
<gene>
    <name evidence="1" type="ORF">SAMEA1982600_03741</name>
</gene>
<organism evidence="1 2">
    <name type="scientific">Bordetella ansorpii</name>
    <dbReference type="NCBI Taxonomy" id="288768"/>
    <lineage>
        <taxon>Bacteria</taxon>
        <taxon>Pseudomonadati</taxon>
        <taxon>Pseudomonadota</taxon>
        <taxon>Betaproteobacteria</taxon>
        <taxon>Burkholderiales</taxon>
        <taxon>Alcaligenaceae</taxon>
        <taxon>Bordetella</taxon>
    </lineage>
</organism>